<dbReference type="EMBL" id="BJNG01000020">
    <property type="protein sequence ID" value="GEC20616.1"/>
    <property type="molecule type" value="Genomic_DNA"/>
</dbReference>
<keyword evidence="4 5" id="KW-0732">Signal</keyword>
<dbReference type="OrthoDB" id="9793175at2"/>
<comment type="similarity">
    <text evidence="2">Belongs to the bacterial solute-binding protein 8 family.</text>
</comment>
<proteinExistence type="inferred from homology"/>
<evidence type="ECO:0000256" key="5">
    <source>
        <dbReference type="SAM" id="SignalP"/>
    </source>
</evidence>
<comment type="caution">
    <text evidence="7">The sequence shown here is derived from an EMBL/GenBank/DDBJ whole genome shotgun (WGS) entry which is preliminary data.</text>
</comment>
<feature type="domain" description="Fe/B12 periplasmic-binding" evidence="6">
    <location>
        <begin position="53"/>
        <end position="308"/>
    </location>
</feature>
<dbReference type="PROSITE" id="PS50983">
    <property type="entry name" value="FE_B12_PBP"/>
    <property type="match status" value="1"/>
</dbReference>
<dbReference type="InterPro" id="IPR051313">
    <property type="entry name" value="Bact_iron-sidero_bind"/>
</dbReference>
<dbReference type="Pfam" id="PF01497">
    <property type="entry name" value="Peripla_BP_2"/>
    <property type="match status" value="1"/>
</dbReference>
<protein>
    <submittedName>
        <fullName evidence="7">ABC transporter periplasmic component</fullName>
    </submittedName>
</protein>
<evidence type="ECO:0000256" key="3">
    <source>
        <dbReference type="ARBA" id="ARBA00022448"/>
    </source>
</evidence>
<dbReference type="InterPro" id="IPR002491">
    <property type="entry name" value="ABC_transptr_periplasmic_BD"/>
</dbReference>
<evidence type="ECO:0000256" key="2">
    <source>
        <dbReference type="ARBA" id="ARBA00008814"/>
    </source>
</evidence>
<dbReference type="Gene3D" id="3.40.50.1980">
    <property type="entry name" value="Nitrogenase molybdenum iron protein domain"/>
    <property type="match status" value="2"/>
</dbReference>
<dbReference type="PANTHER" id="PTHR30532">
    <property type="entry name" value="IRON III DICITRATE-BINDING PERIPLASMIC PROTEIN"/>
    <property type="match status" value="1"/>
</dbReference>
<evidence type="ECO:0000256" key="4">
    <source>
        <dbReference type="ARBA" id="ARBA00022729"/>
    </source>
</evidence>
<evidence type="ECO:0000313" key="7">
    <source>
        <dbReference type="EMBL" id="GEC20616.1"/>
    </source>
</evidence>
<gene>
    <name evidence="7" type="ORF">PHY01_28990</name>
</gene>
<accession>A0A4Y3WTE0</accession>
<organism evidence="7 8">
    <name type="scientific">Pseudonocardia hydrocarbonoxydans</name>
    <dbReference type="NCBI Taxonomy" id="76726"/>
    <lineage>
        <taxon>Bacteria</taxon>
        <taxon>Bacillati</taxon>
        <taxon>Actinomycetota</taxon>
        <taxon>Actinomycetes</taxon>
        <taxon>Pseudonocardiales</taxon>
        <taxon>Pseudonocardiaceae</taxon>
        <taxon>Pseudonocardia</taxon>
    </lineage>
</organism>
<dbReference type="RefSeq" id="WP_141279153.1">
    <property type="nucleotide sequence ID" value="NZ_BAAARZ010000003.1"/>
</dbReference>
<dbReference type="PANTHER" id="PTHR30532:SF25">
    <property type="entry name" value="IRON(III) DICITRATE-BINDING PERIPLASMIC PROTEIN"/>
    <property type="match status" value="1"/>
</dbReference>
<dbReference type="GO" id="GO:0030288">
    <property type="term" value="C:outer membrane-bounded periplasmic space"/>
    <property type="evidence" value="ECO:0007669"/>
    <property type="project" value="TreeGrafter"/>
</dbReference>
<dbReference type="AlphaFoldDB" id="A0A4Y3WTE0"/>
<comment type="subcellular location">
    <subcellularLocation>
        <location evidence="1">Cell envelope</location>
    </subcellularLocation>
</comment>
<keyword evidence="3" id="KW-0813">Transport</keyword>
<dbReference type="GO" id="GO:1901678">
    <property type="term" value="P:iron coordination entity transport"/>
    <property type="evidence" value="ECO:0007669"/>
    <property type="project" value="UniProtKB-ARBA"/>
</dbReference>
<feature type="chain" id="PRO_5021426008" evidence="5">
    <location>
        <begin position="21"/>
        <end position="308"/>
    </location>
</feature>
<evidence type="ECO:0000259" key="6">
    <source>
        <dbReference type="PROSITE" id="PS50983"/>
    </source>
</evidence>
<keyword evidence="8" id="KW-1185">Reference proteome</keyword>
<evidence type="ECO:0000256" key="1">
    <source>
        <dbReference type="ARBA" id="ARBA00004196"/>
    </source>
</evidence>
<dbReference type="PROSITE" id="PS51257">
    <property type="entry name" value="PROKAR_LIPOPROTEIN"/>
    <property type="match status" value="1"/>
</dbReference>
<feature type="signal peptide" evidence="5">
    <location>
        <begin position="1"/>
        <end position="20"/>
    </location>
</feature>
<dbReference type="Proteomes" id="UP000320338">
    <property type="component" value="Unassembled WGS sequence"/>
</dbReference>
<dbReference type="SUPFAM" id="SSF53807">
    <property type="entry name" value="Helical backbone' metal receptor"/>
    <property type="match status" value="1"/>
</dbReference>
<reference evidence="7 8" key="1">
    <citation type="submission" date="2019-06" db="EMBL/GenBank/DDBJ databases">
        <title>Whole genome shotgun sequence of Pseudonocardia hydrocarbonoxydans NBRC 14498.</title>
        <authorList>
            <person name="Hosoyama A."/>
            <person name="Uohara A."/>
            <person name="Ohji S."/>
            <person name="Ichikawa N."/>
        </authorList>
    </citation>
    <scope>NUCLEOTIDE SEQUENCE [LARGE SCALE GENOMIC DNA]</scope>
    <source>
        <strain evidence="7 8">NBRC 14498</strain>
    </source>
</reference>
<sequence>MVRRPLTAVTAAVLITAAMAACGGPGAAPSPADGTRTVTHAMGTAEIAGTPERVVVLDTGELDTVLALGVTPAGAVAADATGTLQSYLGDRLDGVEQVGTIQQPDLEAIAALAPDLILTNKSRHEDIYDRLDAIAPTVMAERVGVAWRENVALAGEALGRVAEADAAMAEYRAKAQQTGARFGDPSQLAVSMVRFTGESIRLYGEASFIGTVLEDGGFGRPQAQQVAETFTEVSAEEIGRAEGDLVFYSTFGDEGATDAATVLGGPLWSRLAAVRSGDAHEVSDDLWYLGIGPIAAGQILDELATYAP</sequence>
<dbReference type="CDD" id="cd01146">
    <property type="entry name" value="FhuD"/>
    <property type="match status" value="1"/>
</dbReference>
<evidence type="ECO:0000313" key="8">
    <source>
        <dbReference type="Proteomes" id="UP000320338"/>
    </source>
</evidence>
<name>A0A4Y3WTE0_9PSEU</name>